<evidence type="ECO:0000313" key="1">
    <source>
        <dbReference type="EMBL" id="RKE98933.1"/>
    </source>
</evidence>
<dbReference type="SUPFAM" id="SSF158446">
    <property type="entry name" value="IVS-encoded protein-like"/>
    <property type="match status" value="1"/>
</dbReference>
<dbReference type="AlphaFoldDB" id="A0A420DXJ4"/>
<proteinExistence type="predicted"/>
<dbReference type="PANTHER" id="PTHR38471">
    <property type="entry name" value="FOUR HELIX BUNDLE PROTEIN"/>
    <property type="match status" value="1"/>
</dbReference>
<dbReference type="Pfam" id="PF05635">
    <property type="entry name" value="23S_rRNA_IVP"/>
    <property type="match status" value="1"/>
</dbReference>
<dbReference type="EMBL" id="RAQJ01000001">
    <property type="protein sequence ID" value="RKE98933.1"/>
    <property type="molecule type" value="Genomic_DNA"/>
</dbReference>
<protein>
    <submittedName>
        <fullName evidence="1">Four helix bundle protein</fullName>
    </submittedName>
</protein>
<sequence length="127" mass="14501">MKEIKFSFEDLKVYQKALDFIDLTYKATNNFPKNEDYALSSQFKRASVSIALNIAEGSGDTNAQFNRFLNISNGSIKECVVCSTIAKRLNYLSEDDDYNNRLQLEELSKMTSGLQKYLKSNDKNTND</sequence>
<organism evidence="1 2">
    <name type="scientific">Ichthyenterobacterium magnum</name>
    <dbReference type="NCBI Taxonomy" id="1230530"/>
    <lineage>
        <taxon>Bacteria</taxon>
        <taxon>Pseudomonadati</taxon>
        <taxon>Bacteroidota</taxon>
        <taxon>Flavobacteriia</taxon>
        <taxon>Flavobacteriales</taxon>
        <taxon>Flavobacteriaceae</taxon>
        <taxon>Ichthyenterobacterium</taxon>
    </lineage>
</organism>
<accession>A0A420DXJ4</accession>
<dbReference type="Proteomes" id="UP000284892">
    <property type="component" value="Unassembled WGS sequence"/>
</dbReference>
<dbReference type="InterPro" id="IPR036583">
    <property type="entry name" value="23S_rRNA_IVS_sf"/>
</dbReference>
<dbReference type="CDD" id="cd16377">
    <property type="entry name" value="23S_rRNA_IVP_like"/>
    <property type="match status" value="1"/>
</dbReference>
<dbReference type="RefSeq" id="WP_120200114.1">
    <property type="nucleotide sequence ID" value="NZ_RAQJ01000001.1"/>
</dbReference>
<keyword evidence="2" id="KW-1185">Reference proteome</keyword>
<reference evidence="1 2" key="1">
    <citation type="submission" date="2018-09" db="EMBL/GenBank/DDBJ databases">
        <title>Genomic Encyclopedia of Archaeal and Bacterial Type Strains, Phase II (KMG-II): from individual species to whole genera.</title>
        <authorList>
            <person name="Goeker M."/>
        </authorList>
    </citation>
    <scope>NUCLEOTIDE SEQUENCE [LARGE SCALE GENOMIC DNA]</scope>
    <source>
        <strain evidence="1 2">DSM 26283</strain>
    </source>
</reference>
<evidence type="ECO:0000313" key="2">
    <source>
        <dbReference type="Proteomes" id="UP000284892"/>
    </source>
</evidence>
<gene>
    <name evidence="1" type="ORF">BXY80_1028</name>
</gene>
<dbReference type="NCBIfam" id="TIGR02436">
    <property type="entry name" value="four helix bundle protein"/>
    <property type="match status" value="1"/>
</dbReference>
<dbReference type="Gene3D" id="1.20.1440.60">
    <property type="entry name" value="23S rRNA-intervening sequence"/>
    <property type="match status" value="1"/>
</dbReference>
<comment type="caution">
    <text evidence="1">The sequence shown here is derived from an EMBL/GenBank/DDBJ whole genome shotgun (WGS) entry which is preliminary data.</text>
</comment>
<name>A0A420DXJ4_9FLAO</name>
<dbReference type="InterPro" id="IPR012657">
    <property type="entry name" value="23S_rRNA-intervening_sequence"/>
</dbReference>
<dbReference type="OrthoDB" id="9811959at2"/>
<dbReference type="PANTHER" id="PTHR38471:SF2">
    <property type="entry name" value="FOUR HELIX BUNDLE PROTEIN"/>
    <property type="match status" value="1"/>
</dbReference>